<dbReference type="GO" id="GO:0046872">
    <property type="term" value="F:metal ion binding"/>
    <property type="evidence" value="ECO:0007669"/>
    <property type="project" value="UniProtKB-KW"/>
</dbReference>
<dbReference type="Proteomes" id="UP000001811">
    <property type="component" value="Unplaced"/>
</dbReference>
<feature type="binding site" evidence="16">
    <location>
        <position position="66"/>
    </location>
    <ligand>
        <name>Mg(2+)</name>
        <dbReference type="ChEBI" id="CHEBI:18420"/>
    </ligand>
</feature>
<evidence type="ECO:0000256" key="5">
    <source>
        <dbReference type="ARBA" id="ARBA00012647"/>
    </source>
</evidence>
<comment type="cofactor">
    <cofactor evidence="1">
        <name>Ca(2+)</name>
        <dbReference type="ChEBI" id="CHEBI:29108"/>
    </cofactor>
</comment>
<evidence type="ECO:0000256" key="6">
    <source>
        <dbReference type="ARBA" id="ARBA00022475"/>
    </source>
</evidence>
<keyword evidence="8 16" id="KW-0479">Metal-binding</keyword>
<dbReference type="InterPro" id="IPR001952">
    <property type="entry name" value="Alkaline_phosphatase"/>
</dbReference>
<dbReference type="PROSITE" id="PS00123">
    <property type="entry name" value="ALKALINE_PHOSPHATASE"/>
    <property type="match status" value="1"/>
</dbReference>
<dbReference type="GeneTree" id="ENSGT00950000183063"/>
<evidence type="ECO:0000256" key="7">
    <source>
        <dbReference type="ARBA" id="ARBA00022622"/>
    </source>
</evidence>
<dbReference type="eggNOG" id="KOG4126">
    <property type="taxonomic scope" value="Eukaryota"/>
</dbReference>
<reference evidence="20 21" key="1">
    <citation type="journal article" date="2011" name="Nature">
        <title>A high-resolution map of human evolutionary constraint using 29 mammals.</title>
        <authorList>
            <person name="Lindblad-Toh K."/>
            <person name="Garber M."/>
            <person name="Zuk O."/>
            <person name="Lin M.F."/>
            <person name="Parker B.J."/>
            <person name="Washietl S."/>
            <person name="Kheradpour P."/>
            <person name="Ernst J."/>
            <person name="Jordan G."/>
            <person name="Mauceli E."/>
            <person name="Ward L.D."/>
            <person name="Lowe C.B."/>
            <person name="Holloway A.K."/>
            <person name="Clamp M."/>
            <person name="Gnerre S."/>
            <person name="Alfoldi J."/>
            <person name="Beal K."/>
            <person name="Chang J."/>
            <person name="Clawson H."/>
            <person name="Cuff J."/>
            <person name="Di Palma F."/>
            <person name="Fitzgerald S."/>
            <person name="Flicek P."/>
            <person name="Guttman M."/>
            <person name="Hubisz M.J."/>
            <person name="Jaffe D.B."/>
            <person name="Jungreis I."/>
            <person name="Kent W.J."/>
            <person name="Kostka D."/>
            <person name="Lara M."/>
            <person name="Martins A.L."/>
            <person name="Massingham T."/>
            <person name="Moltke I."/>
            <person name="Raney B.J."/>
            <person name="Rasmussen M.D."/>
            <person name="Robinson J."/>
            <person name="Stark A."/>
            <person name="Vilella A.J."/>
            <person name="Wen J."/>
            <person name="Xie X."/>
            <person name="Zody M.C."/>
            <person name="Baldwin J."/>
            <person name="Bloom T."/>
            <person name="Chin C.W."/>
            <person name="Heiman D."/>
            <person name="Nicol R."/>
            <person name="Nusbaum C."/>
            <person name="Young S."/>
            <person name="Wilkinson J."/>
            <person name="Worley K.C."/>
            <person name="Kovar C.L."/>
            <person name="Muzny D.M."/>
            <person name="Gibbs R.A."/>
            <person name="Cree A."/>
            <person name="Dihn H.H."/>
            <person name="Fowler G."/>
            <person name="Jhangiani S."/>
            <person name="Joshi V."/>
            <person name="Lee S."/>
            <person name="Lewis L.R."/>
            <person name="Nazareth L.V."/>
            <person name="Okwuonu G."/>
            <person name="Santibanez J."/>
            <person name="Warren W.C."/>
            <person name="Mardis E.R."/>
            <person name="Weinstock G.M."/>
            <person name="Wilson R.K."/>
            <person name="Delehaunty K."/>
            <person name="Dooling D."/>
            <person name="Fronik C."/>
            <person name="Fulton L."/>
            <person name="Fulton B."/>
            <person name="Graves T."/>
            <person name="Minx P."/>
            <person name="Sodergren E."/>
            <person name="Birney E."/>
            <person name="Margulies E.H."/>
            <person name="Herrero J."/>
            <person name="Green E.D."/>
            <person name="Haussler D."/>
            <person name="Siepel A."/>
            <person name="Goldman N."/>
            <person name="Pollard K.S."/>
            <person name="Pedersen J.S."/>
            <person name="Lander E.S."/>
            <person name="Kellis M."/>
        </authorList>
    </citation>
    <scope>NUCLEOTIDE SEQUENCE [LARGE SCALE GENOMIC DNA]</scope>
    <source>
        <strain evidence="21">Thorbecke</strain>
    </source>
</reference>
<evidence type="ECO:0000256" key="10">
    <source>
        <dbReference type="ARBA" id="ARBA00022833"/>
    </source>
</evidence>
<dbReference type="PANTHER" id="PTHR11596:SF30">
    <property type="entry name" value="INTESTINAL-TYPE ALKALINE PHOSPHATASE"/>
    <property type="match status" value="1"/>
</dbReference>
<dbReference type="InterPro" id="IPR017850">
    <property type="entry name" value="Alkaline_phosphatase_core_sf"/>
</dbReference>
<dbReference type="EC" id="3.1.3.1" evidence="5 18"/>
<dbReference type="SUPFAM" id="SSF53649">
    <property type="entry name" value="Alkaline phosphatase-like"/>
    <property type="match status" value="1"/>
</dbReference>
<dbReference type="HOGENOM" id="CLU_008539_4_0_1"/>
<feature type="chain" id="PRO_5030171729" description="Alkaline phosphatase" evidence="19">
    <location>
        <begin position="25"/>
        <end position="533"/>
    </location>
</feature>
<proteinExistence type="inferred from homology"/>
<accession>G1SXE4</accession>
<feature type="binding site" evidence="16">
    <location>
        <position position="381"/>
    </location>
    <ligand>
        <name>Zn(2+)</name>
        <dbReference type="ChEBI" id="CHEBI:29105"/>
        <label>2</label>
    </ligand>
</feature>
<evidence type="ECO:0000256" key="18">
    <source>
        <dbReference type="RuleBase" id="RU003947"/>
    </source>
</evidence>
<evidence type="ECO:0000256" key="8">
    <source>
        <dbReference type="ARBA" id="ARBA00022723"/>
    </source>
</evidence>
<keyword evidence="11 16" id="KW-0460">Magnesium</keyword>
<evidence type="ECO:0000256" key="16">
    <source>
        <dbReference type="PIRSR" id="PIRSR601952-2"/>
    </source>
</evidence>
<feature type="binding site" evidence="16">
    <location>
        <position position="66"/>
    </location>
    <ligand>
        <name>Zn(2+)</name>
        <dbReference type="ChEBI" id="CHEBI:29105"/>
        <label>2</label>
    </ligand>
</feature>
<dbReference type="AlphaFoldDB" id="G1SXE4"/>
<keyword evidence="7" id="KW-0336">GPI-anchor</keyword>
<feature type="binding site" evidence="16">
    <location>
        <position position="344"/>
    </location>
    <ligand>
        <name>Mg(2+)</name>
        <dbReference type="ChEBI" id="CHEBI:18420"/>
    </ligand>
</feature>
<name>G1SXE4_RABIT</name>
<evidence type="ECO:0000313" key="20">
    <source>
        <dbReference type="Ensembl" id="ENSOCUP00000008221.3"/>
    </source>
</evidence>
<comment type="subcellular location">
    <subcellularLocation>
        <location evidence="2">Cell membrane</location>
        <topology evidence="2">Lipid-anchor</topology>
        <topology evidence="2">GPI-anchor</topology>
    </subcellularLocation>
</comment>
<feature type="binding site" evidence="16">
    <location>
        <position position="340"/>
    </location>
    <ligand>
        <name>Zn(2+)</name>
        <dbReference type="ChEBI" id="CHEBI:29105"/>
        <label>2</label>
    </ligand>
</feature>
<dbReference type="FunFam" id="3.40.720.10:FF:000008">
    <property type="entry name" value="Alkaline phosphatase"/>
    <property type="match status" value="1"/>
</dbReference>
<comment type="catalytic activity">
    <reaction evidence="18">
        <text>a phosphate monoester + H2O = an alcohol + phosphate</text>
        <dbReference type="Rhea" id="RHEA:15017"/>
        <dbReference type="ChEBI" id="CHEBI:15377"/>
        <dbReference type="ChEBI" id="CHEBI:30879"/>
        <dbReference type="ChEBI" id="CHEBI:43474"/>
        <dbReference type="ChEBI" id="CHEBI:67140"/>
        <dbReference type="EC" id="3.1.3.1"/>
    </reaction>
</comment>
<dbReference type="SMART" id="SM00098">
    <property type="entry name" value="alkPPc"/>
    <property type="match status" value="1"/>
</dbReference>
<evidence type="ECO:0000256" key="2">
    <source>
        <dbReference type="ARBA" id="ARBA00004609"/>
    </source>
</evidence>
<dbReference type="SMR" id="G1SXE4"/>
<keyword evidence="9 18" id="KW-0378">Hydrolase</keyword>
<dbReference type="FunCoup" id="G1SXE4">
    <property type="interactions" value="31"/>
</dbReference>
<keyword evidence="14" id="KW-0449">Lipoprotein</keyword>
<dbReference type="GO" id="GO:0004035">
    <property type="term" value="F:alkaline phosphatase activity"/>
    <property type="evidence" value="ECO:0007669"/>
    <property type="project" value="UniProtKB-EC"/>
</dbReference>
<feature type="binding site" evidence="16">
    <location>
        <position position="456"/>
    </location>
    <ligand>
        <name>Zn(2+)</name>
        <dbReference type="ChEBI" id="CHEBI:29105"/>
        <label>2</label>
    </ligand>
</feature>
<feature type="binding site" evidence="16">
    <location>
        <position position="179"/>
    </location>
    <ligand>
        <name>Mg(2+)</name>
        <dbReference type="ChEBI" id="CHEBI:18420"/>
    </ligand>
</feature>
<dbReference type="PRINTS" id="PR00113">
    <property type="entry name" value="ALKPHPHTASE"/>
</dbReference>
<evidence type="ECO:0000256" key="9">
    <source>
        <dbReference type="ARBA" id="ARBA00022801"/>
    </source>
</evidence>
<dbReference type="GO" id="GO:0005886">
    <property type="term" value="C:plasma membrane"/>
    <property type="evidence" value="ECO:0007669"/>
    <property type="project" value="UniProtKB-SubCell"/>
</dbReference>
<evidence type="ECO:0000256" key="13">
    <source>
        <dbReference type="ARBA" id="ARBA00023180"/>
    </source>
</evidence>
<keyword evidence="10 16" id="KW-0862">Zinc</keyword>
<organism evidence="20 21">
    <name type="scientific">Oryctolagus cuniculus</name>
    <name type="common">Rabbit</name>
    <dbReference type="NCBI Taxonomy" id="9986"/>
    <lineage>
        <taxon>Eukaryota</taxon>
        <taxon>Metazoa</taxon>
        <taxon>Chordata</taxon>
        <taxon>Craniata</taxon>
        <taxon>Vertebrata</taxon>
        <taxon>Euteleostomi</taxon>
        <taxon>Mammalia</taxon>
        <taxon>Eutheria</taxon>
        <taxon>Euarchontoglires</taxon>
        <taxon>Glires</taxon>
        <taxon>Lagomorpha</taxon>
        <taxon>Leporidae</taxon>
        <taxon>Oryctolagus</taxon>
    </lineage>
</organism>
<feature type="signal peptide" evidence="19">
    <location>
        <begin position="1"/>
        <end position="24"/>
    </location>
</feature>
<reference evidence="20" key="2">
    <citation type="submission" date="2025-08" db="UniProtKB">
        <authorList>
            <consortium name="Ensembl"/>
        </authorList>
    </citation>
    <scope>IDENTIFICATION</scope>
    <source>
        <strain evidence="20">Thorbecke</strain>
    </source>
</reference>
<evidence type="ECO:0000256" key="1">
    <source>
        <dbReference type="ARBA" id="ARBA00001913"/>
    </source>
</evidence>
<evidence type="ECO:0000256" key="17">
    <source>
        <dbReference type="RuleBase" id="RU003946"/>
    </source>
</evidence>
<comment type="similarity">
    <text evidence="3 17">Belongs to the alkaline phosphatase family.</text>
</comment>
<keyword evidence="13" id="KW-0325">Glycoprotein</keyword>
<evidence type="ECO:0000313" key="21">
    <source>
        <dbReference type="Proteomes" id="UP000001811"/>
    </source>
</evidence>
<evidence type="ECO:0000256" key="15">
    <source>
        <dbReference type="PIRSR" id="PIRSR601952-1"/>
    </source>
</evidence>
<keyword evidence="6" id="KW-1003">Cell membrane</keyword>
<feature type="active site" description="Phosphoserine intermediate" evidence="15">
    <location>
        <position position="116"/>
    </location>
</feature>
<comment type="cofactor">
    <cofactor evidence="16">
        <name>Zn(2+)</name>
        <dbReference type="ChEBI" id="CHEBI:29105"/>
    </cofactor>
    <text evidence="16">Binds 2 Zn(2+) ions.</text>
</comment>
<evidence type="ECO:0000256" key="11">
    <source>
        <dbReference type="ARBA" id="ARBA00022842"/>
    </source>
</evidence>
<keyword evidence="19" id="KW-0732">Signal</keyword>
<dbReference type="Gene3D" id="3.40.720.10">
    <property type="entry name" value="Alkaline Phosphatase, subunit A"/>
    <property type="match status" value="1"/>
</dbReference>
<keyword evidence="21" id="KW-1185">Reference proteome</keyword>
<protein>
    <recommendedName>
        <fullName evidence="5 18">Alkaline phosphatase</fullName>
        <ecNumber evidence="5 18">3.1.3.1</ecNumber>
    </recommendedName>
</protein>
<comment type="subunit">
    <text evidence="4">Homodimer.</text>
</comment>
<evidence type="ECO:0000256" key="14">
    <source>
        <dbReference type="ARBA" id="ARBA00023288"/>
    </source>
</evidence>
<sequence>MQGAWLLSVLPLLLLGPRPQPALGVIPEEEEHPDFWNKKANEALTNAKKLQPIQTTAKNLILFLGDGLGVPTVTATRILKGQMTGNLGPETPLAMDHFPYLALSKTYNVDRQVPDSAGTATAYLCGVKANYGTIGLSAAARYDQCNTTQGNEVLSVMYRAKKAGKSVGVVTTTRVQHASPAGTYAHTVNRNWYSDANMPASARQEGCQDIASQLVSNMDIDVILGGGRKYMFPKGTPDPEYPTDPSQNGTRLDGRNLVEEWLTQQEGARYVWNRTELLQTTQDPSVTQLMGLFEPSDMKYETQRDPERDPSLMEMTEAALHLLRQNPRGFYLFVEGGRIDHGHHAGNAFRALTEAVMFDSAIERAGQLTSEQDTLTLVTADHSHVFTFGGYTLRGSSIFGLAPDKAQDGKNYTSILYGNGPGYAVSNGIRPDVTQNDTSDPEYLQQAAVPLSSETHGGEDVAVFARGPQAHLVHGVQEQSYIAHVMALAACLEPYTDCDVTPPNGACPAPAAGPWLTVLATTLLLLLGAAAAP</sequence>
<dbReference type="Bgee" id="ENSOCUG00000009528">
    <property type="expression patterns" value="Expressed in kidney and 1 other cell type or tissue"/>
</dbReference>
<feature type="binding site" evidence="16">
    <location>
        <position position="177"/>
    </location>
    <ligand>
        <name>Mg(2+)</name>
        <dbReference type="ChEBI" id="CHEBI:18420"/>
    </ligand>
</feature>
<feature type="binding site" evidence="16">
    <location>
        <position position="382"/>
    </location>
    <ligand>
        <name>Zn(2+)</name>
        <dbReference type="ChEBI" id="CHEBI:29105"/>
        <label>2</label>
    </ligand>
</feature>
<dbReference type="PaxDb" id="9986-ENSOCUP00000008221"/>
<feature type="binding site" evidence="16">
    <location>
        <position position="335"/>
    </location>
    <ligand>
        <name>Mg(2+)</name>
        <dbReference type="ChEBI" id="CHEBI:18420"/>
    </ligand>
</feature>
<dbReference type="STRING" id="9986.ENSOCUP00000008221"/>
<dbReference type="CDD" id="cd16012">
    <property type="entry name" value="ALP"/>
    <property type="match status" value="1"/>
</dbReference>
<reference evidence="20" key="3">
    <citation type="submission" date="2025-09" db="UniProtKB">
        <authorList>
            <consortium name="Ensembl"/>
        </authorList>
    </citation>
    <scope>IDENTIFICATION</scope>
    <source>
        <strain evidence="20">Thorbecke</strain>
    </source>
</reference>
<keyword evidence="12" id="KW-0472">Membrane</keyword>
<dbReference type="InterPro" id="IPR018299">
    <property type="entry name" value="Alkaline_phosphatase_AS"/>
</dbReference>
<evidence type="ECO:0000256" key="19">
    <source>
        <dbReference type="SAM" id="SignalP"/>
    </source>
</evidence>
<dbReference type="Pfam" id="PF00245">
    <property type="entry name" value="Alk_phosphatase"/>
    <property type="match status" value="1"/>
</dbReference>
<comment type="cofactor">
    <cofactor evidence="16">
        <name>Mg(2+)</name>
        <dbReference type="ChEBI" id="CHEBI:18420"/>
    </cofactor>
    <text evidence="16">Binds 1 Mg(2+) ion.</text>
</comment>
<dbReference type="PANTHER" id="PTHR11596">
    <property type="entry name" value="ALKALINE PHOSPHATASE"/>
    <property type="match status" value="1"/>
</dbReference>
<evidence type="ECO:0000256" key="3">
    <source>
        <dbReference type="ARBA" id="ARBA00005984"/>
    </source>
</evidence>
<dbReference type="InParanoid" id="G1SXE4"/>
<evidence type="ECO:0000256" key="12">
    <source>
        <dbReference type="ARBA" id="ARBA00023136"/>
    </source>
</evidence>
<dbReference type="GO" id="GO:0098552">
    <property type="term" value="C:side of membrane"/>
    <property type="evidence" value="ECO:0007669"/>
    <property type="project" value="UniProtKB-KW"/>
</dbReference>
<evidence type="ECO:0000256" key="4">
    <source>
        <dbReference type="ARBA" id="ARBA00011738"/>
    </source>
</evidence>
<dbReference type="Ensembl" id="ENSOCUT00000009529.3">
    <property type="protein sequence ID" value="ENSOCUP00000008221.3"/>
    <property type="gene ID" value="ENSOCUG00000009528.3"/>
</dbReference>